<comment type="caution">
    <text evidence="2">The sequence shown here is derived from an EMBL/GenBank/DDBJ whole genome shotgun (WGS) entry which is preliminary data.</text>
</comment>
<evidence type="ECO:0000313" key="3">
    <source>
        <dbReference type="Proteomes" id="UP000231279"/>
    </source>
</evidence>
<evidence type="ECO:0000313" key="2">
    <source>
        <dbReference type="EMBL" id="PIN02037.1"/>
    </source>
</evidence>
<sequence length="277" mass="32080">MKDKSPTVTITSTSQEIDLYERWELSNHLSVMFIKTKIYAGICGSLTCNVTRQVVTIIMSWKRLQRFGTKFVDERKEDPRNQNSEKSLGRKGKIHAQIDIKKEPKRHLCKKKEHTKKDYVKFHKWLENKGNLISCGCMNLICFTTHVPNTLQGMRNLRKPVGSEQSIYSGNKMRSHVELIRTCTLVLSSGFVLKTFYIPSFSKNFILVSRLVPLVFQFKFCRTSFKLIYDSNVVGVGTLSDSLFSIDMQNATTYTNMHVRTSIKRYVINEDSSMLWH</sequence>
<organism evidence="2 3">
    <name type="scientific">Handroanthus impetiginosus</name>
    <dbReference type="NCBI Taxonomy" id="429701"/>
    <lineage>
        <taxon>Eukaryota</taxon>
        <taxon>Viridiplantae</taxon>
        <taxon>Streptophyta</taxon>
        <taxon>Embryophyta</taxon>
        <taxon>Tracheophyta</taxon>
        <taxon>Spermatophyta</taxon>
        <taxon>Magnoliopsida</taxon>
        <taxon>eudicotyledons</taxon>
        <taxon>Gunneridae</taxon>
        <taxon>Pentapetalae</taxon>
        <taxon>asterids</taxon>
        <taxon>lamiids</taxon>
        <taxon>Lamiales</taxon>
        <taxon>Bignoniaceae</taxon>
        <taxon>Crescentiina</taxon>
        <taxon>Tabebuia alliance</taxon>
        <taxon>Handroanthus</taxon>
    </lineage>
</organism>
<dbReference type="AlphaFoldDB" id="A0A2G9G9S2"/>
<gene>
    <name evidence="2" type="ORF">CDL12_25451</name>
</gene>
<dbReference type="EMBL" id="NKXS01006100">
    <property type="protein sequence ID" value="PIN02037.1"/>
    <property type="molecule type" value="Genomic_DNA"/>
</dbReference>
<feature type="region of interest" description="Disordered" evidence="1">
    <location>
        <begin position="75"/>
        <end position="94"/>
    </location>
</feature>
<dbReference type="Proteomes" id="UP000231279">
    <property type="component" value="Unassembled WGS sequence"/>
</dbReference>
<protein>
    <submittedName>
        <fullName evidence="2">Uncharacterized protein</fullName>
    </submittedName>
</protein>
<keyword evidence="3" id="KW-1185">Reference proteome</keyword>
<proteinExistence type="predicted"/>
<dbReference type="OrthoDB" id="1633296at2759"/>
<reference evidence="3" key="1">
    <citation type="journal article" date="2018" name="Gigascience">
        <title>Genome assembly of the Pink Ipe (Handroanthus impetiginosus, Bignoniaceae), a highly valued, ecologically keystone Neotropical timber forest tree.</title>
        <authorList>
            <person name="Silva-Junior O.B."/>
            <person name="Grattapaglia D."/>
            <person name="Novaes E."/>
            <person name="Collevatti R.G."/>
        </authorList>
    </citation>
    <scope>NUCLEOTIDE SEQUENCE [LARGE SCALE GENOMIC DNA]</scope>
    <source>
        <strain evidence="3">cv. UFG-1</strain>
    </source>
</reference>
<evidence type="ECO:0000256" key="1">
    <source>
        <dbReference type="SAM" id="MobiDB-lite"/>
    </source>
</evidence>
<dbReference type="STRING" id="429701.A0A2G9G9S2"/>
<name>A0A2G9G9S2_9LAMI</name>
<accession>A0A2G9G9S2</accession>